<dbReference type="RefSeq" id="WP_354699104.1">
    <property type="nucleotide sequence ID" value="NZ_CP114014.1"/>
</dbReference>
<dbReference type="EMBL" id="CP114014">
    <property type="protein sequence ID" value="XAY07917.1"/>
    <property type="molecule type" value="Genomic_DNA"/>
</dbReference>
<dbReference type="KEGG" id="parq:DSM112329_04811"/>
<dbReference type="InterPro" id="IPR055492">
    <property type="entry name" value="DUF7064"/>
</dbReference>
<dbReference type="Pfam" id="PF23212">
    <property type="entry name" value="DUF7064"/>
    <property type="match status" value="1"/>
</dbReference>
<evidence type="ECO:0000259" key="2">
    <source>
        <dbReference type="Pfam" id="PF23213"/>
    </source>
</evidence>
<protein>
    <recommendedName>
        <fullName evidence="4">AttH domain-containing protein</fullName>
    </recommendedName>
</protein>
<organism evidence="3">
    <name type="scientific">Paraconexibacter sp. AEG42_29</name>
    <dbReference type="NCBI Taxonomy" id="2997339"/>
    <lineage>
        <taxon>Bacteria</taxon>
        <taxon>Bacillati</taxon>
        <taxon>Actinomycetota</taxon>
        <taxon>Thermoleophilia</taxon>
        <taxon>Solirubrobacterales</taxon>
        <taxon>Paraconexibacteraceae</taxon>
        <taxon>Paraconexibacter</taxon>
    </lineage>
</organism>
<evidence type="ECO:0008006" key="4">
    <source>
        <dbReference type="Google" id="ProtNLM"/>
    </source>
</evidence>
<accession>A0AAU7B1N6</accession>
<feature type="domain" description="DUF7065" evidence="2">
    <location>
        <begin position="87"/>
        <end position="181"/>
    </location>
</feature>
<proteinExistence type="predicted"/>
<feature type="domain" description="DUF7064" evidence="1">
    <location>
        <begin position="182"/>
        <end position="300"/>
    </location>
</feature>
<dbReference type="Pfam" id="PF23213">
    <property type="entry name" value="DUF7065"/>
    <property type="match status" value="1"/>
</dbReference>
<name>A0AAU7B1N6_9ACTN</name>
<evidence type="ECO:0000259" key="1">
    <source>
        <dbReference type="Pfam" id="PF23212"/>
    </source>
</evidence>
<reference evidence="3" key="1">
    <citation type="submission" date="2022-12" db="EMBL/GenBank/DDBJ databases">
        <title>Paraconexibacter alkalitolerans sp. nov. and Baekduia alba sp. nov., isolated from soil and emended description of the genera Paraconexibacter (Chun et al., 2020) and Baekduia (An et al., 2020).</title>
        <authorList>
            <person name="Vieira S."/>
            <person name="Huber K.J."/>
            <person name="Geppert A."/>
            <person name="Wolf J."/>
            <person name="Neumann-Schaal M."/>
            <person name="Muesken M."/>
            <person name="Overmann J."/>
        </authorList>
    </citation>
    <scope>NUCLEOTIDE SEQUENCE</scope>
    <source>
        <strain evidence="3">AEG42_29</strain>
    </source>
</reference>
<gene>
    <name evidence="3" type="ORF">DSM112329_04811</name>
</gene>
<evidence type="ECO:0000313" key="3">
    <source>
        <dbReference type="EMBL" id="XAY07917.1"/>
    </source>
</evidence>
<sequence length="313" mass="34270">MSGSASASTKAPWFTAADDLMHDLSGAPFGRESLLWTAPLPDEGLLVFAYAWKTAATGKFGRFVAVAGDNGGKPLVLEAIDDVDLEGDDFDDCTIGGLRIRQPAPLQTAQLAFASENVEYEATFTGLHFPFSWHENEDGCAAWAATDRYEQSCRVTGRLKLGDREVVIDGHGHRDHSWGTRDWRALQHWKWINAAAGDDLSIHAWTSYALGDNQINGYINRGGVVTPLVDVQAKAQLDDRMLHETVTAVLTDADGGVVTLEAQRAAMWQMPIRHLYLNEAAMSGTLDGQKAVVHVELGWPQSYIDDYLDPEAV</sequence>
<dbReference type="SUPFAM" id="SSF159245">
    <property type="entry name" value="AttH-like"/>
    <property type="match status" value="1"/>
</dbReference>
<dbReference type="InterPro" id="IPR055493">
    <property type="entry name" value="DUF7065"/>
</dbReference>
<dbReference type="AlphaFoldDB" id="A0AAU7B1N6"/>